<reference evidence="2 3" key="2">
    <citation type="submission" date="2018-11" db="EMBL/GenBank/DDBJ databases">
        <authorList>
            <consortium name="Pathogen Informatics"/>
        </authorList>
    </citation>
    <scope>NUCLEOTIDE SEQUENCE [LARGE SCALE GENOMIC DNA]</scope>
</reference>
<proteinExistence type="predicted"/>
<evidence type="ECO:0000313" key="3">
    <source>
        <dbReference type="Proteomes" id="UP000280834"/>
    </source>
</evidence>
<evidence type="ECO:0000313" key="2">
    <source>
        <dbReference type="EMBL" id="VDO13452.1"/>
    </source>
</evidence>
<feature type="region of interest" description="Disordered" evidence="1">
    <location>
        <begin position="31"/>
        <end position="58"/>
    </location>
</feature>
<dbReference type="Proteomes" id="UP000280834">
    <property type="component" value="Unassembled WGS sequence"/>
</dbReference>
<dbReference type="EMBL" id="UZAG01002436">
    <property type="protein sequence ID" value="VDO13452.1"/>
    <property type="molecule type" value="Genomic_DNA"/>
</dbReference>
<reference evidence="4" key="1">
    <citation type="submission" date="2017-02" db="UniProtKB">
        <authorList>
            <consortium name="WormBaseParasite"/>
        </authorList>
    </citation>
    <scope>IDENTIFICATION</scope>
</reference>
<accession>A0A0R3QB05</accession>
<feature type="compositionally biased region" description="Low complexity" evidence="1">
    <location>
        <begin position="31"/>
        <end position="45"/>
    </location>
</feature>
<name>A0A0R3QB05_9BILA</name>
<dbReference type="WBParaSite" id="BTMF_0000352701-mRNA-1">
    <property type="protein sequence ID" value="BTMF_0000352701-mRNA-1"/>
    <property type="gene ID" value="BTMF_0000352701"/>
</dbReference>
<dbReference type="STRING" id="42155.A0A0R3QB05"/>
<protein>
    <submittedName>
        <fullName evidence="4">TAFII28 domain-containing protein</fullName>
    </submittedName>
</protein>
<organism evidence="4">
    <name type="scientific">Brugia timori</name>
    <dbReference type="NCBI Taxonomy" id="42155"/>
    <lineage>
        <taxon>Eukaryota</taxon>
        <taxon>Metazoa</taxon>
        <taxon>Ecdysozoa</taxon>
        <taxon>Nematoda</taxon>
        <taxon>Chromadorea</taxon>
        <taxon>Rhabditida</taxon>
        <taxon>Spirurina</taxon>
        <taxon>Spiruromorpha</taxon>
        <taxon>Filarioidea</taxon>
        <taxon>Onchocercidae</taxon>
        <taxon>Brugia</taxon>
    </lineage>
</organism>
<dbReference type="AlphaFoldDB" id="A0A0R3QB05"/>
<keyword evidence="3" id="KW-1185">Reference proteome</keyword>
<gene>
    <name evidence="2" type="ORF">BTMF_LOCUS2836</name>
</gene>
<evidence type="ECO:0000313" key="4">
    <source>
        <dbReference type="WBParaSite" id="BTMF_0000352701-mRNA-1"/>
    </source>
</evidence>
<evidence type="ECO:0000256" key="1">
    <source>
        <dbReference type="SAM" id="MobiDB-lite"/>
    </source>
</evidence>
<sequence>GGTSEVTIRSGVNKTEKRVVPVLQQTLNISSANNDNNSIGISGNSRQRKPRKMVPQSTGITVVQPSSIQKPKPPTKLFSHSSLLATLQLPASVRAKVDRIIANADRKEKERYSNHAPINSNIRIMLKFNLRCIFAFSNDIRCLLTVFQNVPNVHDWETIS</sequence>